<name>A0A931B9D7_9ACTN</name>
<dbReference type="InterPro" id="IPR041698">
    <property type="entry name" value="Methyltransf_25"/>
</dbReference>
<evidence type="ECO:0000313" key="4">
    <source>
        <dbReference type="EMBL" id="MBF9070163.1"/>
    </source>
</evidence>
<evidence type="ECO:0000256" key="2">
    <source>
        <dbReference type="ARBA" id="ARBA00022679"/>
    </source>
</evidence>
<evidence type="ECO:0000259" key="3">
    <source>
        <dbReference type="Pfam" id="PF13649"/>
    </source>
</evidence>
<accession>A0A931B9D7</accession>
<dbReference type="Pfam" id="PF13649">
    <property type="entry name" value="Methyltransf_25"/>
    <property type="match status" value="1"/>
</dbReference>
<dbReference type="RefSeq" id="WP_196195311.1">
    <property type="nucleotide sequence ID" value="NZ_JADPRT010000007.1"/>
</dbReference>
<keyword evidence="5" id="KW-1185">Reference proteome</keyword>
<organism evidence="4 5">
    <name type="scientific">Streptacidiphilus fuscans</name>
    <dbReference type="NCBI Taxonomy" id="2789292"/>
    <lineage>
        <taxon>Bacteria</taxon>
        <taxon>Bacillati</taxon>
        <taxon>Actinomycetota</taxon>
        <taxon>Actinomycetes</taxon>
        <taxon>Kitasatosporales</taxon>
        <taxon>Streptomycetaceae</taxon>
        <taxon>Streptacidiphilus</taxon>
    </lineage>
</organism>
<dbReference type="GO" id="GO:0008168">
    <property type="term" value="F:methyltransferase activity"/>
    <property type="evidence" value="ECO:0007669"/>
    <property type="project" value="UniProtKB-KW"/>
</dbReference>
<dbReference type="Gene3D" id="3.40.50.150">
    <property type="entry name" value="Vaccinia Virus protein VP39"/>
    <property type="match status" value="1"/>
</dbReference>
<dbReference type="InterPro" id="IPR051052">
    <property type="entry name" value="Diverse_substrate_MTase"/>
</dbReference>
<dbReference type="Proteomes" id="UP000657385">
    <property type="component" value="Unassembled WGS sequence"/>
</dbReference>
<evidence type="ECO:0000313" key="5">
    <source>
        <dbReference type="Proteomes" id="UP000657385"/>
    </source>
</evidence>
<dbReference type="PANTHER" id="PTHR44942:SF4">
    <property type="entry name" value="METHYLTRANSFERASE TYPE 11 DOMAIN-CONTAINING PROTEIN"/>
    <property type="match status" value="1"/>
</dbReference>
<evidence type="ECO:0000256" key="1">
    <source>
        <dbReference type="ARBA" id="ARBA00022603"/>
    </source>
</evidence>
<keyword evidence="1 4" id="KW-0489">Methyltransferase</keyword>
<gene>
    <name evidence="4" type="ORF">I2501_19240</name>
</gene>
<protein>
    <submittedName>
        <fullName evidence="4">Class I SAM-dependent methyltransferase</fullName>
    </submittedName>
</protein>
<comment type="caution">
    <text evidence="4">The sequence shown here is derived from an EMBL/GenBank/DDBJ whole genome shotgun (WGS) entry which is preliminary data.</text>
</comment>
<dbReference type="SUPFAM" id="SSF53335">
    <property type="entry name" value="S-adenosyl-L-methionine-dependent methyltransferases"/>
    <property type="match status" value="1"/>
</dbReference>
<dbReference type="CDD" id="cd02440">
    <property type="entry name" value="AdoMet_MTases"/>
    <property type="match status" value="1"/>
</dbReference>
<dbReference type="InterPro" id="IPR029063">
    <property type="entry name" value="SAM-dependent_MTases_sf"/>
</dbReference>
<dbReference type="GO" id="GO:0032259">
    <property type="term" value="P:methylation"/>
    <property type="evidence" value="ECO:0007669"/>
    <property type="project" value="UniProtKB-KW"/>
</dbReference>
<dbReference type="EMBL" id="JADPRT010000007">
    <property type="protein sequence ID" value="MBF9070163.1"/>
    <property type="molecule type" value="Genomic_DNA"/>
</dbReference>
<dbReference type="PANTHER" id="PTHR44942">
    <property type="entry name" value="METHYLTRANSF_11 DOMAIN-CONTAINING PROTEIN"/>
    <property type="match status" value="1"/>
</dbReference>
<proteinExistence type="predicted"/>
<dbReference type="AlphaFoldDB" id="A0A931B9D7"/>
<keyword evidence="2" id="KW-0808">Transferase</keyword>
<reference evidence="4" key="1">
    <citation type="submission" date="2020-11" db="EMBL/GenBank/DDBJ databases">
        <title>Isolation and identification of active actinomycetes.</title>
        <authorList>
            <person name="Yu B."/>
        </authorList>
    </citation>
    <scope>NUCLEOTIDE SEQUENCE</scope>
    <source>
        <strain evidence="4">NEAU-YB345</strain>
    </source>
</reference>
<feature type="domain" description="Methyltransferase" evidence="3">
    <location>
        <begin position="45"/>
        <end position="134"/>
    </location>
</feature>
<sequence length="268" mass="29124">MTVERSTVFGTTAETYDAARPGYPDTLIETVLEFAGPLADDRRAVEIGAGTGKATVAFAGRGVPVLAVEPDPRMAEVLRRNTAALPGVEVRIGRFEDAAPQDHGAGLVYGAQSWHWLDRATRRDHVFDALAPGGAVALFWNLTGIVDRDLAERMTALDERWDMGMRHVAGWAAEFAGEIEATADNDWAGFEFRDDARFADQRSIRFRNGVAWHTSDQWVERLSTHSGTQILAPAERTELLGAVRALLDANGGGLTAASFTDLFLARAV</sequence>